<feature type="transmembrane region" description="Helical" evidence="6">
    <location>
        <begin position="402"/>
        <end position="425"/>
    </location>
</feature>
<feature type="transmembrane region" description="Helical" evidence="6">
    <location>
        <begin position="130"/>
        <end position="148"/>
    </location>
</feature>
<protein>
    <submittedName>
        <fullName evidence="8">Transporter</fullName>
    </submittedName>
</protein>
<feature type="transmembrane region" description="Helical" evidence="6">
    <location>
        <begin position="99"/>
        <end position="118"/>
    </location>
</feature>
<dbReference type="InterPro" id="IPR020846">
    <property type="entry name" value="MFS_dom"/>
</dbReference>
<dbReference type="EMBL" id="AP028911">
    <property type="protein sequence ID" value="BES92635.1"/>
    <property type="molecule type" value="Genomic_DNA"/>
</dbReference>
<dbReference type="InterPro" id="IPR003663">
    <property type="entry name" value="Sugar/inositol_transpt"/>
</dbReference>
<feature type="transmembrane region" description="Helical" evidence="6">
    <location>
        <begin position="437"/>
        <end position="457"/>
    </location>
</feature>
<organism evidence="8 9">
    <name type="scientific">Nesidiocoris tenuis</name>
    <dbReference type="NCBI Taxonomy" id="355587"/>
    <lineage>
        <taxon>Eukaryota</taxon>
        <taxon>Metazoa</taxon>
        <taxon>Ecdysozoa</taxon>
        <taxon>Arthropoda</taxon>
        <taxon>Hexapoda</taxon>
        <taxon>Insecta</taxon>
        <taxon>Pterygota</taxon>
        <taxon>Neoptera</taxon>
        <taxon>Paraneoptera</taxon>
        <taxon>Hemiptera</taxon>
        <taxon>Heteroptera</taxon>
        <taxon>Panheteroptera</taxon>
        <taxon>Cimicomorpha</taxon>
        <taxon>Miridae</taxon>
        <taxon>Dicyphina</taxon>
        <taxon>Nesidiocoris</taxon>
    </lineage>
</organism>
<evidence type="ECO:0000313" key="9">
    <source>
        <dbReference type="Proteomes" id="UP001307889"/>
    </source>
</evidence>
<evidence type="ECO:0000256" key="5">
    <source>
        <dbReference type="SAM" id="MobiDB-lite"/>
    </source>
</evidence>
<feature type="transmembrane region" description="Helical" evidence="6">
    <location>
        <begin position="340"/>
        <end position="362"/>
    </location>
</feature>
<gene>
    <name evidence="8" type="ORF">NTJ_05444</name>
</gene>
<sequence length="539" mass="59796">MASNPNKGETEKWLPANGGQPTKETATEQCASIFDLRFDPNCKTSKTSSKNLYPQVLACISAASFHLPVGIVVAFSAIIIPELEKPDADIYATKEETSWFASLAVAVVPVVALFTGWVMETIGRLNTIRVAAIPYTIGWILIATASGLTQLYIGRFLTGFAIAMGPSPGIVYITEVARPDLRGSLICTGPSMTSFGMLLIYTMGWLLPWRTVAWIGIVFSIVPLGLMFLWSPESPSWLVSKGRREDALKACRFLARGDPDRDTLAEKQVALLEKEISSKQKSGPQDPVIKRFVKGFGHPTGYKPLFILIFLFFFQQFSGIYITIFYAVTFFDDVKSGINTYIATILIGLIRMLVGFLTSALLRRYGRRTLCTISGLGMSILLSVSGWYTYRIHMKEIDYSVVPVICLLLYMSLSVIGLMSIPWTMTAELFPVEMRGMAQGFIVSLAHIIMFAALFVYRKLPDLLGGSYGVQWLFASISLASVVFVLIFLPETHKKTLVEINEYFKKNTIYLGSNKRRQSTAASPVEMSSRNNVNQNPNV</sequence>
<keyword evidence="9" id="KW-1185">Reference proteome</keyword>
<reference evidence="8 9" key="1">
    <citation type="submission" date="2023-09" db="EMBL/GenBank/DDBJ databases">
        <title>Nesidiocoris tenuis whole genome shotgun sequence.</title>
        <authorList>
            <person name="Shibata T."/>
            <person name="Shimoda M."/>
            <person name="Kobayashi T."/>
            <person name="Uehara T."/>
        </authorList>
    </citation>
    <scope>NUCLEOTIDE SEQUENCE [LARGE SCALE GENOMIC DNA]</scope>
    <source>
        <strain evidence="8 9">Japan</strain>
    </source>
</reference>
<dbReference type="PRINTS" id="PR00171">
    <property type="entry name" value="SUGRTRNSPORT"/>
</dbReference>
<feature type="transmembrane region" description="Helical" evidence="6">
    <location>
        <begin position="212"/>
        <end position="231"/>
    </location>
</feature>
<evidence type="ECO:0000256" key="6">
    <source>
        <dbReference type="SAM" id="Phobius"/>
    </source>
</evidence>
<feature type="domain" description="Major facilitator superfamily (MFS) profile" evidence="7">
    <location>
        <begin position="56"/>
        <end position="493"/>
    </location>
</feature>
<evidence type="ECO:0000313" key="8">
    <source>
        <dbReference type="EMBL" id="BES92635.1"/>
    </source>
</evidence>
<dbReference type="PANTHER" id="PTHR48021:SF24">
    <property type="entry name" value="MAJOR FACILITATOR SUPERFAMILY (MFS) PROFILE DOMAIN-CONTAINING PROTEIN"/>
    <property type="match status" value="1"/>
</dbReference>
<dbReference type="Gene3D" id="1.20.1250.20">
    <property type="entry name" value="MFS general substrate transporter like domains"/>
    <property type="match status" value="1"/>
</dbReference>
<evidence type="ECO:0000259" key="7">
    <source>
        <dbReference type="PROSITE" id="PS50850"/>
    </source>
</evidence>
<keyword evidence="3 6" id="KW-1133">Transmembrane helix</keyword>
<evidence type="ECO:0000256" key="3">
    <source>
        <dbReference type="ARBA" id="ARBA00022989"/>
    </source>
</evidence>
<proteinExistence type="predicted"/>
<evidence type="ECO:0000256" key="4">
    <source>
        <dbReference type="ARBA" id="ARBA00023136"/>
    </source>
</evidence>
<feature type="transmembrane region" description="Helical" evidence="6">
    <location>
        <begin position="469"/>
        <end position="489"/>
    </location>
</feature>
<feature type="transmembrane region" description="Helical" evidence="6">
    <location>
        <begin position="185"/>
        <end position="206"/>
    </location>
</feature>
<comment type="subcellular location">
    <subcellularLocation>
        <location evidence="1">Membrane</location>
        <topology evidence="1">Multi-pass membrane protein</topology>
    </subcellularLocation>
</comment>
<name>A0ABN7AK53_9HEMI</name>
<dbReference type="InterPro" id="IPR050549">
    <property type="entry name" value="MFS_Trehalose_Transporter"/>
</dbReference>
<feature type="region of interest" description="Disordered" evidence="5">
    <location>
        <begin position="520"/>
        <end position="539"/>
    </location>
</feature>
<dbReference type="Proteomes" id="UP001307889">
    <property type="component" value="Chromosome 3"/>
</dbReference>
<feature type="transmembrane region" description="Helical" evidence="6">
    <location>
        <begin position="56"/>
        <end position="79"/>
    </location>
</feature>
<feature type="transmembrane region" description="Helical" evidence="6">
    <location>
        <begin position="369"/>
        <end position="390"/>
    </location>
</feature>
<dbReference type="SUPFAM" id="SSF103473">
    <property type="entry name" value="MFS general substrate transporter"/>
    <property type="match status" value="1"/>
</dbReference>
<evidence type="ECO:0000256" key="2">
    <source>
        <dbReference type="ARBA" id="ARBA00022692"/>
    </source>
</evidence>
<dbReference type="Pfam" id="PF00083">
    <property type="entry name" value="Sugar_tr"/>
    <property type="match status" value="1"/>
</dbReference>
<dbReference type="InterPro" id="IPR005828">
    <property type="entry name" value="MFS_sugar_transport-like"/>
</dbReference>
<dbReference type="PROSITE" id="PS50850">
    <property type="entry name" value="MFS"/>
    <property type="match status" value="1"/>
</dbReference>
<feature type="region of interest" description="Disordered" evidence="5">
    <location>
        <begin position="1"/>
        <end position="23"/>
    </location>
</feature>
<feature type="transmembrane region" description="Helical" evidence="6">
    <location>
        <begin position="305"/>
        <end position="328"/>
    </location>
</feature>
<dbReference type="PANTHER" id="PTHR48021">
    <property type="match status" value="1"/>
</dbReference>
<accession>A0ABN7AK53</accession>
<feature type="transmembrane region" description="Helical" evidence="6">
    <location>
        <begin position="154"/>
        <end position="173"/>
    </location>
</feature>
<dbReference type="InterPro" id="IPR036259">
    <property type="entry name" value="MFS_trans_sf"/>
</dbReference>
<keyword evidence="2 6" id="KW-0812">Transmembrane</keyword>
<evidence type="ECO:0000256" key="1">
    <source>
        <dbReference type="ARBA" id="ARBA00004141"/>
    </source>
</evidence>
<keyword evidence="4 6" id="KW-0472">Membrane</keyword>